<dbReference type="Proteomes" id="UP000018680">
    <property type="component" value="Chromosome"/>
</dbReference>
<name>V5WNR1_9SPIO</name>
<dbReference type="STRING" id="1307761.L21SP2_3363"/>
<gene>
    <name evidence="1" type="ORF">L21SP2_3363</name>
</gene>
<proteinExistence type="predicted"/>
<dbReference type="EMBL" id="CP006939">
    <property type="protein sequence ID" value="AHC16701.1"/>
    <property type="molecule type" value="Genomic_DNA"/>
</dbReference>
<protein>
    <submittedName>
        <fullName evidence="1">Uncharacterized protein</fullName>
    </submittedName>
</protein>
<reference evidence="1 2" key="1">
    <citation type="journal article" date="2015" name="Stand. Genomic Sci.">
        <title>Complete genome sequence and description of Salinispira pacifica gen. nov., sp. nov., a novel spirochaete isolated form a hypersaline microbial mat.</title>
        <authorList>
            <person name="Ben Hania W."/>
            <person name="Joseph M."/>
            <person name="Schumann P."/>
            <person name="Bunk B."/>
            <person name="Fiebig A."/>
            <person name="Sproer C."/>
            <person name="Klenk H.P."/>
            <person name="Fardeau M.L."/>
            <person name="Spring S."/>
        </authorList>
    </citation>
    <scope>NUCLEOTIDE SEQUENCE [LARGE SCALE GENOMIC DNA]</scope>
    <source>
        <strain evidence="1 2">L21-RPul-D2</strain>
    </source>
</reference>
<dbReference type="KEGG" id="slr:L21SP2_3363"/>
<accession>V5WNR1</accession>
<sequence>MSHEIFSLTLPGLKKTGWKRLKTEYLYRLSIRDHIPRRLQQ</sequence>
<dbReference type="HOGENOM" id="CLU_3276424_0_0_12"/>
<dbReference type="AlphaFoldDB" id="V5WNR1"/>
<evidence type="ECO:0000313" key="2">
    <source>
        <dbReference type="Proteomes" id="UP000018680"/>
    </source>
</evidence>
<organism evidence="1 2">
    <name type="scientific">Salinispira pacifica</name>
    <dbReference type="NCBI Taxonomy" id="1307761"/>
    <lineage>
        <taxon>Bacteria</taxon>
        <taxon>Pseudomonadati</taxon>
        <taxon>Spirochaetota</taxon>
        <taxon>Spirochaetia</taxon>
        <taxon>Spirochaetales</taxon>
        <taxon>Spirochaetaceae</taxon>
        <taxon>Salinispira</taxon>
    </lineage>
</organism>
<evidence type="ECO:0000313" key="1">
    <source>
        <dbReference type="EMBL" id="AHC16701.1"/>
    </source>
</evidence>
<keyword evidence="2" id="KW-1185">Reference proteome</keyword>